<evidence type="ECO:0000256" key="6">
    <source>
        <dbReference type="ARBA" id="ARBA00023136"/>
    </source>
</evidence>
<dbReference type="GO" id="GO:0005886">
    <property type="term" value="C:plasma membrane"/>
    <property type="evidence" value="ECO:0007669"/>
    <property type="project" value="UniProtKB-SubCell"/>
</dbReference>
<feature type="transmembrane region" description="Helical" evidence="7">
    <location>
        <begin position="12"/>
        <end position="32"/>
    </location>
</feature>
<sequence>MENKNKLLSSDIISIFGAGISEIALLSLVYSITKSEIDTSLMVSVRLTASILVFVVIGGLTARFSMRAICIYSDFFRAITIFLAVFVNNIYLLFFISFLLSFFSGLNISIRSVAYQVFVSSEERVAFISKQQFYYGLLSVSSPLIAGFLINIISIRSLFLVESMCFILSIIFLFFIGDWGAKIKGKDISMKYGGLEYIIKNNVQRNILLFRISILTAMVSYQVISTYIMTSNYTTIVSLFSGLHSFSFSDLIAYFSFLASVSMLFGSYFSSYYFNISKLKKSFFLGSLLIAVGSILWAIPLSKIVLLFYTLGTMLIFIGLSFLRISLYTSGQELTPEKYFARIISSSDAISRSYQSAFGLIIIGLIPLLGSSILFIFFAMCSLSSVFVAKKISADVENKITLK</sequence>
<keyword evidence="2" id="KW-0813">Transport</keyword>
<name>A0A022PMN3_9GAMM</name>
<feature type="transmembrane region" description="Helical" evidence="7">
    <location>
        <begin position="251"/>
        <end position="270"/>
    </location>
</feature>
<comment type="subcellular location">
    <subcellularLocation>
        <location evidence="1">Cell membrane</location>
        <topology evidence="1">Multi-pass membrane protein</topology>
    </subcellularLocation>
</comment>
<evidence type="ECO:0000256" key="3">
    <source>
        <dbReference type="ARBA" id="ARBA00022475"/>
    </source>
</evidence>
<dbReference type="EMBL" id="JFGV01000013">
    <property type="protein sequence ID" value="EYU16238.1"/>
    <property type="molecule type" value="Genomic_DNA"/>
</dbReference>
<feature type="transmembrane region" description="Helical" evidence="7">
    <location>
        <begin position="305"/>
        <end position="323"/>
    </location>
</feature>
<dbReference type="PANTHER" id="PTHR43266">
    <property type="entry name" value="MACROLIDE-EFFLUX PROTEIN"/>
    <property type="match status" value="1"/>
</dbReference>
<dbReference type="RefSeq" id="WP_036777045.1">
    <property type="nucleotide sequence ID" value="NZ_CAWLTM010000102.1"/>
</dbReference>
<evidence type="ECO:0000256" key="4">
    <source>
        <dbReference type="ARBA" id="ARBA00022692"/>
    </source>
</evidence>
<feature type="transmembrane region" description="Helical" evidence="7">
    <location>
        <begin position="44"/>
        <end position="62"/>
    </location>
</feature>
<proteinExistence type="predicted"/>
<evidence type="ECO:0000313" key="8">
    <source>
        <dbReference type="EMBL" id="EYU16238.1"/>
    </source>
</evidence>
<keyword evidence="4 7" id="KW-0812">Transmembrane</keyword>
<dbReference type="Pfam" id="PF07690">
    <property type="entry name" value="MFS_1"/>
    <property type="match status" value="1"/>
</dbReference>
<dbReference type="PANTHER" id="PTHR43266:SF2">
    <property type="entry name" value="MAJOR FACILITATOR SUPERFAMILY (MFS) PROFILE DOMAIN-CONTAINING PROTEIN"/>
    <property type="match status" value="1"/>
</dbReference>
<feature type="transmembrane region" description="Helical" evidence="7">
    <location>
        <begin position="208"/>
        <end position="231"/>
    </location>
</feature>
<dbReference type="PATRIC" id="fig|1393736.3.peg.1253"/>
<evidence type="ECO:0000313" key="9">
    <source>
        <dbReference type="Proteomes" id="UP000023464"/>
    </source>
</evidence>
<dbReference type="Proteomes" id="UP000023464">
    <property type="component" value="Unassembled WGS sequence"/>
</dbReference>
<feature type="transmembrane region" description="Helical" evidence="7">
    <location>
        <begin position="282"/>
        <end position="299"/>
    </location>
</feature>
<organism evidence="8 9">
    <name type="scientific">Photorhabdus aegyptia</name>
    <dbReference type="NCBI Taxonomy" id="2805098"/>
    <lineage>
        <taxon>Bacteria</taxon>
        <taxon>Pseudomonadati</taxon>
        <taxon>Pseudomonadota</taxon>
        <taxon>Gammaproteobacteria</taxon>
        <taxon>Enterobacterales</taxon>
        <taxon>Morganellaceae</taxon>
        <taxon>Photorhabdus</taxon>
    </lineage>
</organism>
<dbReference type="InterPro" id="IPR036259">
    <property type="entry name" value="MFS_trans_sf"/>
</dbReference>
<evidence type="ECO:0000256" key="7">
    <source>
        <dbReference type="SAM" id="Phobius"/>
    </source>
</evidence>
<accession>A0A022PMN3</accession>
<evidence type="ECO:0000256" key="2">
    <source>
        <dbReference type="ARBA" id="ARBA00022448"/>
    </source>
</evidence>
<dbReference type="GO" id="GO:0022857">
    <property type="term" value="F:transmembrane transporter activity"/>
    <property type="evidence" value="ECO:0007669"/>
    <property type="project" value="InterPro"/>
</dbReference>
<dbReference type="SUPFAM" id="SSF103473">
    <property type="entry name" value="MFS general substrate transporter"/>
    <property type="match status" value="1"/>
</dbReference>
<feature type="transmembrane region" description="Helical" evidence="7">
    <location>
        <begin position="133"/>
        <end position="153"/>
    </location>
</feature>
<keyword evidence="6 7" id="KW-0472">Membrane</keyword>
<evidence type="ECO:0000256" key="5">
    <source>
        <dbReference type="ARBA" id="ARBA00022989"/>
    </source>
</evidence>
<evidence type="ECO:0000256" key="1">
    <source>
        <dbReference type="ARBA" id="ARBA00004651"/>
    </source>
</evidence>
<dbReference type="AlphaFoldDB" id="A0A022PMN3"/>
<dbReference type="InterPro" id="IPR011701">
    <property type="entry name" value="MFS"/>
</dbReference>
<reference evidence="8 9" key="1">
    <citation type="submission" date="2014-03" db="EMBL/GenBank/DDBJ databases">
        <title>Draft Genome of Photorhabdus luminescens BA1, an Egyptian Isolate.</title>
        <authorList>
            <person name="Ghazal S."/>
            <person name="Hurst S.G.IV."/>
            <person name="Morris K."/>
            <person name="Thomas K."/>
            <person name="Tisa L.S."/>
        </authorList>
    </citation>
    <scope>NUCLEOTIDE SEQUENCE [LARGE SCALE GENOMIC DNA]</scope>
    <source>
        <strain evidence="8 9">BA1</strain>
    </source>
</reference>
<keyword evidence="9" id="KW-1185">Reference proteome</keyword>
<protein>
    <submittedName>
        <fullName evidence="8">Major Facilitator Superfamily transporter</fullName>
    </submittedName>
</protein>
<keyword evidence="3" id="KW-1003">Cell membrane</keyword>
<keyword evidence="5 7" id="KW-1133">Transmembrane helix</keyword>
<feature type="transmembrane region" description="Helical" evidence="7">
    <location>
        <begin position="357"/>
        <end position="380"/>
    </location>
</feature>
<dbReference type="Gene3D" id="1.20.1250.20">
    <property type="entry name" value="MFS general substrate transporter like domains"/>
    <property type="match status" value="1"/>
</dbReference>
<comment type="caution">
    <text evidence="8">The sequence shown here is derived from an EMBL/GenBank/DDBJ whole genome shotgun (WGS) entry which is preliminary data.</text>
</comment>
<gene>
    <name evidence="8" type="ORF">BA1DRAFT_01233</name>
</gene>
<feature type="transmembrane region" description="Helical" evidence="7">
    <location>
        <begin position="159"/>
        <end position="181"/>
    </location>
</feature>